<feature type="binding site" evidence="10">
    <location>
        <position position="326"/>
    </location>
    <ligand>
        <name>NAD(+)</name>
        <dbReference type="ChEBI" id="CHEBI:57540"/>
    </ligand>
</feature>
<dbReference type="PIRSF" id="PIRSF500134">
    <property type="entry name" value="UDPglc_DH_bac"/>
    <property type="match status" value="1"/>
</dbReference>
<dbReference type="EMBL" id="WLYK01000006">
    <property type="protein sequence ID" value="MTD15663.1"/>
    <property type="molecule type" value="Genomic_DNA"/>
</dbReference>
<dbReference type="PIRSF" id="PIRSF000124">
    <property type="entry name" value="UDPglc_GDPman_dh"/>
    <property type="match status" value="1"/>
</dbReference>
<evidence type="ECO:0000256" key="4">
    <source>
        <dbReference type="ARBA" id="ARBA00023002"/>
    </source>
</evidence>
<name>A0A7K1FQZ3_9ACTN</name>
<feature type="binding site" evidence="10">
    <location>
        <position position="124"/>
    </location>
    <ligand>
        <name>NAD(+)</name>
        <dbReference type="ChEBI" id="CHEBI:57540"/>
    </ligand>
</feature>
<feature type="binding site" evidence="10">
    <location>
        <position position="89"/>
    </location>
    <ligand>
        <name>NAD(+)</name>
        <dbReference type="ChEBI" id="CHEBI:57540"/>
    </ligand>
</feature>
<dbReference type="SMART" id="SM00984">
    <property type="entry name" value="UDPG_MGDP_dh_C"/>
    <property type="match status" value="1"/>
</dbReference>
<feature type="binding site" evidence="9">
    <location>
        <begin position="247"/>
        <end position="251"/>
    </location>
    <ligand>
        <name>substrate</name>
    </ligand>
</feature>
<evidence type="ECO:0000256" key="6">
    <source>
        <dbReference type="ARBA" id="ARBA00047473"/>
    </source>
</evidence>
<dbReference type="Pfam" id="PF00984">
    <property type="entry name" value="UDPG_MGDP_dh"/>
    <property type="match status" value="1"/>
</dbReference>
<comment type="caution">
    <text evidence="12">The sequence shown here is derived from an EMBL/GenBank/DDBJ whole genome shotgun (WGS) entry which is preliminary data.</text>
</comment>
<dbReference type="EC" id="1.1.1.22" evidence="3 7"/>
<dbReference type="NCBIfam" id="TIGR03026">
    <property type="entry name" value="NDP-sugDHase"/>
    <property type="match status" value="1"/>
</dbReference>
<dbReference type="InterPro" id="IPR014027">
    <property type="entry name" value="UDP-Glc/GDP-Man_DH_C"/>
</dbReference>
<dbReference type="InterPro" id="IPR008927">
    <property type="entry name" value="6-PGluconate_DH-like_C_sf"/>
</dbReference>
<dbReference type="Proteomes" id="UP000460221">
    <property type="component" value="Unassembled WGS sequence"/>
</dbReference>
<reference evidence="12 13" key="1">
    <citation type="submission" date="2019-11" db="EMBL/GenBank/DDBJ databases">
        <authorList>
            <person name="Jiang L.-Q."/>
        </authorList>
    </citation>
    <scope>NUCLEOTIDE SEQUENCE [LARGE SCALE GENOMIC DNA]</scope>
    <source>
        <strain evidence="12 13">YIM 132087</strain>
    </source>
</reference>
<evidence type="ECO:0000256" key="10">
    <source>
        <dbReference type="PIRSR" id="PIRSR500134-3"/>
    </source>
</evidence>
<dbReference type="Pfam" id="PF03721">
    <property type="entry name" value="UDPG_MGDP_dh_N"/>
    <property type="match status" value="1"/>
</dbReference>
<comment type="catalytic activity">
    <reaction evidence="6 7">
        <text>UDP-alpha-D-glucose + 2 NAD(+) + H2O = UDP-alpha-D-glucuronate + 2 NADH + 3 H(+)</text>
        <dbReference type="Rhea" id="RHEA:23596"/>
        <dbReference type="ChEBI" id="CHEBI:15377"/>
        <dbReference type="ChEBI" id="CHEBI:15378"/>
        <dbReference type="ChEBI" id="CHEBI:57540"/>
        <dbReference type="ChEBI" id="CHEBI:57945"/>
        <dbReference type="ChEBI" id="CHEBI:58052"/>
        <dbReference type="ChEBI" id="CHEBI:58885"/>
        <dbReference type="EC" id="1.1.1.22"/>
    </reaction>
</comment>
<feature type="binding site" evidence="10">
    <location>
        <position position="33"/>
    </location>
    <ligand>
        <name>NAD(+)</name>
        <dbReference type="ChEBI" id="CHEBI:57540"/>
    </ligand>
</feature>
<feature type="binding site" evidence="9">
    <location>
        <position position="319"/>
    </location>
    <ligand>
        <name>substrate</name>
    </ligand>
</feature>
<evidence type="ECO:0000259" key="11">
    <source>
        <dbReference type="SMART" id="SM00984"/>
    </source>
</evidence>
<dbReference type="SUPFAM" id="SSF52413">
    <property type="entry name" value="UDP-glucose/GDP-mannose dehydrogenase C-terminal domain"/>
    <property type="match status" value="1"/>
</dbReference>
<dbReference type="UniPathway" id="UPA00038">
    <property type="reaction ID" value="UER00491"/>
</dbReference>
<comment type="similarity">
    <text evidence="2 7">Belongs to the UDP-glucose/GDP-mannose dehydrogenase family.</text>
</comment>
<keyword evidence="4 7" id="KW-0560">Oxidoreductase</keyword>
<comment type="pathway">
    <text evidence="1">Nucleotide-sugar biosynthesis; UDP-alpha-D-glucuronate biosynthesis; UDP-alpha-D-glucuronate from UDP-alpha-D-glucose: step 1/1.</text>
</comment>
<dbReference type="InterPro" id="IPR028357">
    <property type="entry name" value="UDPglc_DH_bac"/>
</dbReference>
<keyword evidence="13" id="KW-1185">Reference proteome</keyword>
<dbReference type="InterPro" id="IPR036220">
    <property type="entry name" value="UDP-Glc/GDP-Man_DH_C_sf"/>
</dbReference>
<feature type="binding site" evidence="9">
    <location>
        <position position="202"/>
    </location>
    <ligand>
        <name>substrate</name>
    </ligand>
</feature>
<evidence type="ECO:0000256" key="2">
    <source>
        <dbReference type="ARBA" id="ARBA00006601"/>
    </source>
</evidence>
<feature type="active site" description="Nucleophile" evidence="8">
    <location>
        <position position="258"/>
    </location>
</feature>
<feature type="domain" description="UDP-glucose/GDP-mannose dehydrogenase C-terminal" evidence="11">
    <location>
        <begin position="312"/>
        <end position="415"/>
    </location>
</feature>
<sequence>MGQGRVAVIGSGYVGLTTGACLARLGHEVVCGDVDAAKVELLSRGEVPILEDGLPELVAEGLASGRLRFVHGAVAAISGADFVFLCLPTPDGGDGRADLRIVHAVVAEIGPFLERDAVLITKSTVPVGTAQQITATVQRPDVAVVSNPEFLQEGTAVRNFMNPDRVVVGSDSRAAAEAVAGLYDGLSCPQVVTSAESAELIKYAANAFLAMKLSFVNSVAALAEEVGADVGEITYGMGMDERIGSKFLKAGPGWGGSCFPKDTKALAAIALDHGVPFPLLDATTLSNDQAQDRVAEMVRQAAGGSVAGKRIALWGLTFKAGTDDLRDSPALEVAARLAESGAELVGHDPAVHRDLPIKPGQPTVRVVADPIEAAEGAEVLVVLTEWPQFAEVDLEVARAVSAGDVIVDARNLLDTAAAVGAGWTVVGVGRPTVRPGDPAGSAATDAQLPVVEVAGGETGL</sequence>
<evidence type="ECO:0000256" key="8">
    <source>
        <dbReference type="PIRSR" id="PIRSR500134-1"/>
    </source>
</evidence>
<feature type="binding site" evidence="10">
    <location>
        <position position="153"/>
    </location>
    <ligand>
        <name>NAD(+)</name>
        <dbReference type="ChEBI" id="CHEBI:57540"/>
    </ligand>
</feature>
<evidence type="ECO:0000256" key="5">
    <source>
        <dbReference type="ARBA" id="ARBA00023027"/>
    </source>
</evidence>
<accession>A0A7K1FQZ3</accession>
<keyword evidence="5 7" id="KW-0520">NAD</keyword>
<dbReference type="GO" id="GO:0051287">
    <property type="term" value="F:NAD binding"/>
    <property type="evidence" value="ECO:0007669"/>
    <property type="project" value="InterPro"/>
</dbReference>
<dbReference type="RefSeq" id="WP_154769624.1">
    <property type="nucleotide sequence ID" value="NZ_WLYK01000006.1"/>
</dbReference>
<evidence type="ECO:0000256" key="1">
    <source>
        <dbReference type="ARBA" id="ARBA00004701"/>
    </source>
</evidence>
<dbReference type="PANTHER" id="PTHR43750:SF3">
    <property type="entry name" value="UDP-GLUCOSE 6-DEHYDROGENASE TUAD"/>
    <property type="match status" value="1"/>
</dbReference>
<proteinExistence type="inferred from homology"/>
<dbReference type="PROSITE" id="PS51257">
    <property type="entry name" value="PROKAR_LIPOPROTEIN"/>
    <property type="match status" value="1"/>
</dbReference>
<dbReference type="InterPro" id="IPR017476">
    <property type="entry name" value="UDP-Glc/GDP-Man"/>
</dbReference>
<feature type="binding site" evidence="10">
    <location>
        <position position="38"/>
    </location>
    <ligand>
        <name>NAD(+)</name>
        <dbReference type="ChEBI" id="CHEBI:57540"/>
    </ligand>
</feature>
<evidence type="ECO:0000256" key="3">
    <source>
        <dbReference type="ARBA" id="ARBA00012954"/>
    </source>
</evidence>
<evidence type="ECO:0000256" key="7">
    <source>
        <dbReference type="PIRNR" id="PIRNR000124"/>
    </source>
</evidence>
<evidence type="ECO:0000256" key="9">
    <source>
        <dbReference type="PIRSR" id="PIRSR500134-2"/>
    </source>
</evidence>
<dbReference type="GO" id="GO:0000271">
    <property type="term" value="P:polysaccharide biosynthetic process"/>
    <property type="evidence" value="ECO:0007669"/>
    <property type="project" value="InterPro"/>
</dbReference>
<dbReference type="InterPro" id="IPR036291">
    <property type="entry name" value="NAD(P)-bd_dom_sf"/>
</dbReference>
<gene>
    <name evidence="12" type="ORF">GIS00_17150</name>
</gene>
<dbReference type="Gene3D" id="1.20.5.100">
    <property type="entry name" value="Cytochrome c1, transmembrane anchor, C-terminal"/>
    <property type="match status" value="1"/>
</dbReference>
<feature type="binding site" evidence="10">
    <location>
        <position position="261"/>
    </location>
    <ligand>
        <name>NAD(+)</name>
        <dbReference type="ChEBI" id="CHEBI:57540"/>
    </ligand>
</feature>
<dbReference type="SUPFAM" id="SSF51735">
    <property type="entry name" value="NAD(P)-binding Rossmann-fold domains"/>
    <property type="match status" value="1"/>
</dbReference>
<dbReference type="GO" id="GO:0003979">
    <property type="term" value="F:UDP-glucose 6-dehydrogenase activity"/>
    <property type="evidence" value="ECO:0007669"/>
    <property type="project" value="UniProtKB-EC"/>
</dbReference>
<dbReference type="InterPro" id="IPR001732">
    <property type="entry name" value="UDP-Glc/GDP-Man_DH_N"/>
</dbReference>
<protein>
    <recommendedName>
        <fullName evidence="3 7">UDP-glucose 6-dehydrogenase</fullName>
        <ecNumber evidence="3 7">1.1.1.22</ecNumber>
    </recommendedName>
</protein>
<evidence type="ECO:0000313" key="12">
    <source>
        <dbReference type="EMBL" id="MTD15663.1"/>
    </source>
</evidence>
<dbReference type="PANTHER" id="PTHR43750">
    <property type="entry name" value="UDP-GLUCOSE 6-DEHYDROGENASE TUAD"/>
    <property type="match status" value="1"/>
</dbReference>
<dbReference type="Gene3D" id="3.40.50.720">
    <property type="entry name" value="NAD(P)-binding Rossmann-like Domain"/>
    <property type="match status" value="2"/>
</dbReference>
<feature type="binding site" evidence="9">
    <location>
        <begin position="150"/>
        <end position="153"/>
    </location>
    <ligand>
        <name>substrate</name>
    </ligand>
</feature>
<feature type="binding site" evidence="9">
    <location>
        <position position="255"/>
    </location>
    <ligand>
        <name>substrate</name>
    </ligand>
</feature>
<dbReference type="SUPFAM" id="SSF48179">
    <property type="entry name" value="6-phosphogluconate dehydrogenase C-terminal domain-like"/>
    <property type="match status" value="1"/>
</dbReference>
<organism evidence="12 13">
    <name type="scientific">Nakamurella alba</name>
    <dbReference type="NCBI Taxonomy" id="2665158"/>
    <lineage>
        <taxon>Bacteria</taxon>
        <taxon>Bacillati</taxon>
        <taxon>Actinomycetota</taxon>
        <taxon>Actinomycetes</taxon>
        <taxon>Nakamurellales</taxon>
        <taxon>Nakamurellaceae</taxon>
        <taxon>Nakamurella</taxon>
    </lineage>
</organism>
<dbReference type="AlphaFoldDB" id="A0A7K1FQZ3"/>
<evidence type="ECO:0000313" key="13">
    <source>
        <dbReference type="Proteomes" id="UP000460221"/>
    </source>
</evidence>
<dbReference type="Pfam" id="PF03720">
    <property type="entry name" value="UDPG_MGDP_dh_C"/>
    <property type="match status" value="1"/>
</dbReference>
<dbReference type="InterPro" id="IPR014026">
    <property type="entry name" value="UDP-Glc/GDP-Man_DH_dimer"/>
</dbReference>
<dbReference type="GO" id="GO:0006065">
    <property type="term" value="P:UDP-glucuronate biosynthetic process"/>
    <property type="evidence" value="ECO:0007669"/>
    <property type="project" value="UniProtKB-UniPathway"/>
</dbReference>